<name>A0A7Y9NJJ4_9BACT</name>
<dbReference type="Pfam" id="PF02678">
    <property type="entry name" value="Pirin"/>
    <property type="match status" value="1"/>
</dbReference>
<dbReference type="SUPFAM" id="SSF51182">
    <property type="entry name" value="RmlC-like cupins"/>
    <property type="match status" value="1"/>
</dbReference>
<organism evidence="6 7">
    <name type="scientific">Tunturiibacter lichenicola</name>
    <dbReference type="NCBI Taxonomy" id="2051959"/>
    <lineage>
        <taxon>Bacteria</taxon>
        <taxon>Pseudomonadati</taxon>
        <taxon>Acidobacteriota</taxon>
        <taxon>Terriglobia</taxon>
        <taxon>Terriglobales</taxon>
        <taxon>Acidobacteriaceae</taxon>
        <taxon>Tunturiibacter</taxon>
    </lineage>
</organism>
<protein>
    <recommendedName>
        <fullName evidence="8">Pirin family protein</fullName>
    </recommendedName>
</protein>
<dbReference type="InterPro" id="IPR003829">
    <property type="entry name" value="Pirin_N_dom"/>
</dbReference>
<feature type="domain" description="Quercetin 2,3-dioxygenase C-terminal cupin" evidence="5">
    <location>
        <begin position="146"/>
        <end position="233"/>
    </location>
</feature>
<keyword evidence="2" id="KW-0408">Iron</keyword>
<feature type="binding site" evidence="2">
    <location>
        <position position="103"/>
    </location>
    <ligand>
        <name>Fe cation</name>
        <dbReference type="ChEBI" id="CHEBI:24875"/>
    </ligand>
</feature>
<dbReference type="EMBL" id="JACCCV010000001">
    <property type="protein sequence ID" value="NYF50478.1"/>
    <property type="molecule type" value="Genomic_DNA"/>
</dbReference>
<dbReference type="Gene3D" id="2.60.120.10">
    <property type="entry name" value="Jelly Rolls"/>
    <property type="match status" value="2"/>
</dbReference>
<dbReference type="CDD" id="cd02910">
    <property type="entry name" value="cupin_Yhhw_N"/>
    <property type="match status" value="1"/>
</dbReference>
<evidence type="ECO:0008006" key="8">
    <source>
        <dbReference type="Google" id="ProtNLM"/>
    </source>
</evidence>
<evidence type="ECO:0000256" key="3">
    <source>
        <dbReference type="RuleBase" id="RU003457"/>
    </source>
</evidence>
<feature type="binding site" evidence="2">
    <location>
        <position position="101"/>
    </location>
    <ligand>
        <name>Fe cation</name>
        <dbReference type="ChEBI" id="CHEBI:24875"/>
    </ligand>
</feature>
<evidence type="ECO:0000256" key="1">
    <source>
        <dbReference type="ARBA" id="ARBA00008416"/>
    </source>
</evidence>
<evidence type="ECO:0000313" key="6">
    <source>
        <dbReference type="EMBL" id="NYF50478.1"/>
    </source>
</evidence>
<evidence type="ECO:0000259" key="5">
    <source>
        <dbReference type="Pfam" id="PF17954"/>
    </source>
</evidence>
<dbReference type="AlphaFoldDB" id="A0A7Y9NJJ4"/>
<dbReference type="Proteomes" id="UP000534186">
    <property type="component" value="Unassembled WGS sequence"/>
</dbReference>
<keyword evidence="2" id="KW-0479">Metal-binding</keyword>
<dbReference type="InterPro" id="IPR012093">
    <property type="entry name" value="Pirin"/>
</dbReference>
<evidence type="ECO:0000259" key="4">
    <source>
        <dbReference type="Pfam" id="PF02678"/>
    </source>
</evidence>
<dbReference type="PIRSF" id="PIRSF006232">
    <property type="entry name" value="Pirin"/>
    <property type="match status" value="1"/>
</dbReference>
<feature type="binding site" evidence="2">
    <location>
        <position position="57"/>
    </location>
    <ligand>
        <name>Fe cation</name>
        <dbReference type="ChEBI" id="CHEBI:24875"/>
    </ligand>
</feature>
<accession>A0A7Y9NJJ4</accession>
<dbReference type="InterPro" id="IPR014710">
    <property type="entry name" value="RmlC-like_jellyroll"/>
</dbReference>
<dbReference type="GO" id="GO:0046872">
    <property type="term" value="F:metal ion binding"/>
    <property type="evidence" value="ECO:0007669"/>
    <property type="project" value="UniProtKB-KW"/>
</dbReference>
<evidence type="ECO:0000256" key="2">
    <source>
        <dbReference type="PIRSR" id="PIRSR006232-1"/>
    </source>
</evidence>
<proteinExistence type="inferred from homology"/>
<comment type="cofactor">
    <cofactor evidence="2">
        <name>Fe cation</name>
        <dbReference type="ChEBI" id="CHEBI:24875"/>
    </cofactor>
    <text evidence="2">Binds 1 Fe cation per subunit.</text>
</comment>
<dbReference type="CDD" id="cd20311">
    <property type="entry name" value="cupin_Yhhw_C"/>
    <property type="match status" value="1"/>
</dbReference>
<evidence type="ECO:0000313" key="7">
    <source>
        <dbReference type="Proteomes" id="UP000534186"/>
    </source>
</evidence>
<sequence>MLTVRKSNERGHADHGWLDSHHTFSFANYHDPEHMGYRSLRVINEDRVAEGRGFGAHAHRDMEILSYVLKGKLAHKDSMGHVEVLGPNEIQKMSAGSGVVHSEFNGSETEPVHFLQIWIEPKSRGTKPSYEQLKFEAEEKLDRFKLLASPVPAAGAATINQDTSVSVAELTPGKQITYPLGSKRHAWLHVIHGEVTVNGKALKTGDAVAVDHEESLEVSAQGKANSEILLFDLA</sequence>
<feature type="domain" description="Pirin N-terminal" evidence="4">
    <location>
        <begin position="5"/>
        <end position="119"/>
    </location>
</feature>
<comment type="similarity">
    <text evidence="1 3">Belongs to the pirin family.</text>
</comment>
<comment type="caution">
    <text evidence="6">The sequence shown here is derived from an EMBL/GenBank/DDBJ whole genome shotgun (WGS) entry which is preliminary data.</text>
</comment>
<dbReference type="PANTHER" id="PTHR43212:SF3">
    <property type="entry name" value="QUERCETIN 2,3-DIOXYGENASE"/>
    <property type="match status" value="1"/>
</dbReference>
<reference evidence="6 7" key="1">
    <citation type="submission" date="2020-07" db="EMBL/GenBank/DDBJ databases">
        <title>Genomic Encyclopedia of Type Strains, Phase IV (KMG-V): Genome sequencing to study the core and pangenomes of soil and plant-associated prokaryotes.</title>
        <authorList>
            <person name="Whitman W."/>
        </authorList>
    </citation>
    <scope>NUCLEOTIDE SEQUENCE [LARGE SCALE GENOMIC DNA]</scope>
    <source>
        <strain evidence="6 7">M8UP30</strain>
    </source>
</reference>
<dbReference type="InterPro" id="IPR041602">
    <property type="entry name" value="Quercetinase_C"/>
</dbReference>
<feature type="binding site" evidence="2">
    <location>
        <position position="59"/>
    </location>
    <ligand>
        <name>Fe cation</name>
        <dbReference type="ChEBI" id="CHEBI:24875"/>
    </ligand>
</feature>
<dbReference type="InterPro" id="IPR011051">
    <property type="entry name" value="RmlC_Cupin_sf"/>
</dbReference>
<dbReference type="Pfam" id="PF17954">
    <property type="entry name" value="Pirin_C_2"/>
    <property type="match status" value="1"/>
</dbReference>
<gene>
    <name evidence="6" type="ORF">HDF12_000843</name>
</gene>
<dbReference type="PANTHER" id="PTHR43212">
    <property type="entry name" value="QUERCETIN 2,3-DIOXYGENASE"/>
    <property type="match status" value="1"/>
</dbReference>